<reference evidence="1 2" key="1">
    <citation type="submission" date="2010-05" db="EMBL/GenBank/DDBJ databases">
        <title>The Genome Sequence of Thecamonas trahens ATCC 50062.</title>
        <authorList>
            <consortium name="The Broad Institute Genome Sequencing Platform"/>
            <person name="Russ C."/>
            <person name="Cuomo C."/>
            <person name="Shea T."/>
            <person name="Young S.K."/>
            <person name="Zeng Q."/>
            <person name="Koehrsen M."/>
            <person name="Haas B."/>
            <person name="Borodovsky M."/>
            <person name="Guigo R."/>
            <person name="Alvarado L."/>
            <person name="Berlin A."/>
            <person name="Bochicchio J."/>
            <person name="Borenstein D."/>
            <person name="Chapman S."/>
            <person name="Chen Z."/>
            <person name="Freedman E."/>
            <person name="Gellesch M."/>
            <person name="Goldberg J."/>
            <person name="Griggs A."/>
            <person name="Gujja S."/>
            <person name="Heilman E."/>
            <person name="Heiman D."/>
            <person name="Hepburn T."/>
            <person name="Howarth C."/>
            <person name="Jen D."/>
            <person name="Larson L."/>
            <person name="Mehta T."/>
            <person name="Park D."/>
            <person name="Pearson M."/>
            <person name="Roberts A."/>
            <person name="Saif S."/>
            <person name="Shenoy N."/>
            <person name="Sisk P."/>
            <person name="Stolte C."/>
            <person name="Sykes S."/>
            <person name="Thomson T."/>
            <person name="Walk T."/>
            <person name="White J."/>
            <person name="Yandava C."/>
            <person name="Burger G."/>
            <person name="Gray M.W."/>
            <person name="Holland P.W.H."/>
            <person name="King N."/>
            <person name="Lang F.B.F."/>
            <person name="Roger A.J."/>
            <person name="Ruiz-Trillo I."/>
            <person name="Lander E."/>
            <person name="Nusbaum C."/>
        </authorList>
    </citation>
    <scope>NUCLEOTIDE SEQUENCE [LARGE SCALE GENOMIC DNA]</scope>
    <source>
        <strain evidence="1 2">ATCC 50062</strain>
    </source>
</reference>
<sequence>MSMQTKARVRGLIESEAVSATSKLASIDELYAQLWKKLKRLHMMQQAERLVHCPTSDEAISPISEKAWIGWMC</sequence>
<evidence type="ECO:0000313" key="2">
    <source>
        <dbReference type="Proteomes" id="UP000054408"/>
    </source>
</evidence>
<keyword evidence="2" id="KW-1185">Reference proteome</keyword>
<dbReference type="GeneID" id="25569536"/>
<dbReference type="AlphaFoldDB" id="A0A0L0DH71"/>
<organism evidence="1 2">
    <name type="scientific">Thecamonas trahens ATCC 50062</name>
    <dbReference type="NCBI Taxonomy" id="461836"/>
    <lineage>
        <taxon>Eukaryota</taxon>
        <taxon>Apusozoa</taxon>
        <taxon>Apusomonadida</taxon>
        <taxon>Apusomonadidae</taxon>
        <taxon>Thecamonas</taxon>
    </lineage>
</organism>
<dbReference type="EMBL" id="GL349435">
    <property type="protein sequence ID" value="KNC50653.1"/>
    <property type="molecule type" value="Genomic_DNA"/>
</dbReference>
<gene>
    <name evidence="1" type="ORF">AMSG_11621</name>
</gene>
<name>A0A0L0DH71_THETB</name>
<protein>
    <submittedName>
        <fullName evidence="1">Uncharacterized protein</fullName>
    </submittedName>
</protein>
<accession>A0A0L0DH71</accession>
<dbReference type="RefSeq" id="XP_013762600.1">
    <property type="nucleotide sequence ID" value="XM_013907146.1"/>
</dbReference>
<evidence type="ECO:0000313" key="1">
    <source>
        <dbReference type="EMBL" id="KNC50653.1"/>
    </source>
</evidence>
<proteinExistence type="predicted"/>
<dbReference type="Proteomes" id="UP000054408">
    <property type="component" value="Unassembled WGS sequence"/>
</dbReference>